<keyword evidence="4 6" id="KW-0175">Coiled coil</keyword>
<dbReference type="GO" id="GO:0005815">
    <property type="term" value="C:microtubule organizing center"/>
    <property type="evidence" value="ECO:0007669"/>
    <property type="project" value="UniProtKB-SubCell"/>
</dbReference>
<protein>
    <submittedName>
        <fullName evidence="10">Spindle pole body pcp1</fullName>
    </submittedName>
</protein>
<comment type="caution">
    <text evidence="10">The sequence shown here is derived from an EMBL/GenBank/DDBJ whole genome shotgun (WGS) entry which is preliminary data.</text>
</comment>
<evidence type="ECO:0000256" key="4">
    <source>
        <dbReference type="ARBA" id="ARBA00023054"/>
    </source>
</evidence>
<keyword evidence="11" id="KW-1185">Reference proteome</keyword>
<feature type="region of interest" description="Disordered" evidence="7">
    <location>
        <begin position="1276"/>
        <end position="1297"/>
    </location>
</feature>
<keyword evidence="2" id="KW-0963">Cytoplasm</keyword>
<evidence type="ECO:0000256" key="1">
    <source>
        <dbReference type="ARBA" id="ARBA00004267"/>
    </source>
</evidence>
<gene>
    <name evidence="10" type="ORF">D0Z07_7092</name>
</gene>
<feature type="coiled-coil region" evidence="6">
    <location>
        <begin position="1004"/>
        <end position="1149"/>
    </location>
</feature>
<evidence type="ECO:0000313" key="11">
    <source>
        <dbReference type="Proteomes" id="UP000785200"/>
    </source>
</evidence>
<evidence type="ECO:0000256" key="2">
    <source>
        <dbReference type="ARBA" id="ARBA00022490"/>
    </source>
</evidence>
<organism evidence="10 11">
    <name type="scientific">Hyphodiscus hymeniophilus</name>
    <dbReference type="NCBI Taxonomy" id="353542"/>
    <lineage>
        <taxon>Eukaryota</taxon>
        <taxon>Fungi</taxon>
        <taxon>Dikarya</taxon>
        <taxon>Ascomycota</taxon>
        <taxon>Pezizomycotina</taxon>
        <taxon>Leotiomycetes</taxon>
        <taxon>Helotiales</taxon>
        <taxon>Hyphodiscaceae</taxon>
        <taxon>Hyphodiscus</taxon>
    </lineage>
</organism>
<dbReference type="OrthoDB" id="10255000at2759"/>
<evidence type="ECO:0000256" key="6">
    <source>
        <dbReference type="SAM" id="Coils"/>
    </source>
</evidence>
<evidence type="ECO:0000313" key="10">
    <source>
        <dbReference type="EMBL" id="KAG0647301.1"/>
    </source>
</evidence>
<dbReference type="InterPro" id="IPR019528">
    <property type="entry name" value="PACT_domain"/>
</dbReference>
<dbReference type="Pfam" id="PF10495">
    <property type="entry name" value="PACT_coil_coil"/>
    <property type="match status" value="1"/>
</dbReference>
<feature type="domain" description="Centrosomin N-terminal motif 1" evidence="8">
    <location>
        <begin position="178"/>
        <end position="251"/>
    </location>
</feature>
<keyword evidence="5" id="KW-0206">Cytoskeleton</keyword>
<name>A0A9P6VG20_9HELO</name>
<dbReference type="EMBL" id="VNKQ01000013">
    <property type="protein sequence ID" value="KAG0647301.1"/>
    <property type="molecule type" value="Genomic_DNA"/>
</dbReference>
<dbReference type="PANTHER" id="PTHR43941">
    <property type="entry name" value="STRUCTURAL MAINTENANCE OF CHROMOSOMES PROTEIN 2"/>
    <property type="match status" value="1"/>
</dbReference>
<feature type="region of interest" description="Disordered" evidence="7">
    <location>
        <begin position="486"/>
        <end position="505"/>
    </location>
</feature>
<dbReference type="Gene3D" id="1.10.287.1490">
    <property type="match status" value="2"/>
</dbReference>
<evidence type="ECO:0000256" key="7">
    <source>
        <dbReference type="SAM" id="MobiDB-lite"/>
    </source>
</evidence>
<proteinExistence type="predicted"/>
<dbReference type="InterPro" id="IPR012943">
    <property type="entry name" value="Cnn_1N"/>
</dbReference>
<feature type="domain" description="Pericentrin/AKAP-450 centrosomal targeting" evidence="9">
    <location>
        <begin position="1420"/>
        <end position="1495"/>
    </location>
</feature>
<evidence type="ECO:0000259" key="9">
    <source>
        <dbReference type="Pfam" id="PF10495"/>
    </source>
</evidence>
<sequence length="1542" mass="177050">MVQAGIGGLDTPRTNLGDATYLSTQQLDFDISQEQSFQSPSKDNNNLLQQLQNGRRGAINLKTPRSRVALGDRRNVPAGEFTPLLKSATRNSALRNGKENVLATPGFLRAGGLQNIPEDLSPLPVMGSSIYGGSQNGSYMAGTPLPHIDSSSTASTPMALLPRRNEGPGVLQDGNQLSLREQENVIDKIEKENFGLKLKIHFLEEALRKAGPGFSEAALKENTELKVDKVTMQQELHRYRKTLGSAERDVELYRQQVLEMQEKVKRKNGDESQREELNRLRQALEEKEVELDQLHRQEDHFDDLQDKLQDLEADLREKDRLINDREDEVDNLKEEVEKYASTVSDLKESMKDAQRRALELEEKAQASEDLAEAKETIDEMERDLERLRNEAEDAKENQQEAFRERDRAQADLEELQDEMANKSITTKGLNRQIEEKANRLQDELEDLREKHSELGNTYDEKVRDVKQLQDKIEDLKRDSEVREQKLKDNLEHVQSEKEGSVRERDTLSTKLETLKSDLQQKGDEKDLLQVRHDALTSESSSLQKDLAKSRRTIEDLEDKLRHEQTLALASERDVRDEYKGEFDRLQATNDALKDKIDQLNDKIQDLEAEIRQKERLYDDENDKWDSEKRILESERDRAEEKAAGLQRTIDRLQEAEGTLSGKEMKLQQALQSEKDRHISEEAVLTRQINELNEDVDARRNAVEVVRSELVSVQEELRTSQREQRFLAEKAEGLEDEVEILQTNLDEETDQANQLISAAKQESESLRRQLRTLEQDLSKAEAAAAAAQAEIEAFRGDLQAGEGSKEQLSSRLRDSEAQLARIRQEKQSLQDQLGGLNVEVHSLRISKADLTAERDELQSQLRATKQQEEETFRLDQERVDLRTAKMKLDGEVRRLREENSLSVAQRKTLELELQKEIDRASAEEARLNSEIHDLQKILRGSSEKRELSVAKKTIQRLEERIRELENQVGSAEVQTDHTDAINELFMVRQDLDAARQRETDYLQRETSQRDVLKTLKRQIAELERKAHDAEISRLAFSSPHSSANGSARKSEIIEVRHQLATAHQTLKELRAQLKDVEKESARKIKAVHIELQSQNEAWETEKDKLERSLDEALLKRDELTAKNNTSEATVSRLRNKIERLEAALQAERLNSGEDRTMALERHDLHEMLRETQLQAESLELVVKDRESTIAAITAAESKLRSKIERLETALQAERQKQGEDPTMALERRDLHEMLRQAKLQAESLEVLVKDREATIAAIKAAETKLCNRIDRLENALKTQRQNNGDDRTSDLQEKLRQTQRHAKSLELAIKERESTITAITNAESKLRAQLTRVRDERALSRSKAQSTTEQLENIEARFRKAMESWESEKKTLTKGVRFPNTSISYNEDEIIALRAEFEEKEKIHVKEMRGMNMQMDYLRAKCRREETFRAMAGFAKRYMGMQIELFEACNKADLALLRSTPYALPERPKEVKKTTLRQVAIMVRATVRMKMGAQEWAKSRAIKEALEAKREVQRQQALVASIKSTAQKSVTPGRSHRSIPFYG</sequence>
<comment type="subcellular location">
    <subcellularLocation>
        <location evidence="1">Cytoplasm</location>
        <location evidence="1">Cytoskeleton</location>
        <location evidence="1">Microtubule organizing center</location>
    </subcellularLocation>
</comment>
<dbReference type="Proteomes" id="UP000785200">
    <property type="component" value="Unassembled WGS sequence"/>
</dbReference>
<feature type="region of interest" description="Disordered" evidence="7">
    <location>
        <begin position="1523"/>
        <end position="1542"/>
    </location>
</feature>
<evidence type="ECO:0000256" key="3">
    <source>
        <dbReference type="ARBA" id="ARBA00022553"/>
    </source>
</evidence>
<dbReference type="GO" id="GO:0005737">
    <property type="term" value="C:cytoplasm"/>
    <property type="evidence" value="ECO:0007669"/>
    <property type="project" value="UniProtKB-ARBA"/>
</dbReference>
<evidence type="ECO:0000256" key="5">
    <source>
        <dbReference type="ARBA" id="ARBA00023212"/>
    </source>
</evidence>
<accession>A0A9P6VG20</accession>
<feature type="compositionally biased region" description="Basic and acidic residues" evidence="7">
    <location>
        <begin position="1282"/>
        <end position="1295"/>
    </location>
</feature>
<evidence type="ECO:0000259" key="8">
    <source>
        <dbReference type="Pfam" id="PF07989"/>
    </source>
</evidence>
<keyword evidence="3" id="KW-0597">Phosphoprotein</keyword>
<reference evidence="10" key="1">
    <citation type="submission" date="2019-07" db="EMBL/GenBank/DDBJ databases">
        <title>Hyphodiscus hymeniophilus genome sequencing and assembly.</title>
        <authorList>
            <person name="Kramer G."/>
            <person name="Nodwell J."/>
        </authorList>
    </citation>
    <scope>NUCLEOTIDE SEQUENCE</scope>
    <source>
        <strain evidence="10">ATCC 34498</strain>
    </source>
</reference>
<dbReference type="Pfam" id="PF07989">
    <property type="entry name" value="Cnn_1N"/>
    <property type="match status" value="1"/>
</dbReference>